<keyword evidence="3" id="KW-1185">Reference proteome</keyword>
<dbReference type="Proteomes" id="UP001161409">
    <property type="component" value="Unassembled WGS sequence"/>
</dbReference>
<comment type="caution">
    <text evidence="2">The sequence shown here is derived from an EMBL/GenBank/DDBJ whole genome shotgun (WGS) entry which is preliminary data.</text>
</comment>
<dbReference type="InterPro" id="IPR041657">
    <property type="entry name" value="HTH_17"/>
</dbReference>
<accession>A0ABQ5UBX0</accession>
<gene>
    <name evidence="2" type="ORF">GCM10007924_32880</name>
</gene>
<dbReference type="Pfam" id="PF12728">
    <property type="entry name" value="HTH_17"/>
    <property type="match status" value="1"/>
</dbReference>
<evidence type="ECO:0000313" key="3">
    <source>
        <dbReference type="Proteomes" id="UP001161409"/>
    </source>
</evidence>
<reference evidence="2" key="1">
    <citation type="journal article" date="2014" name="Int. J. Syst. Evol. Microbiol.">
        <title>Complete genome of a new Firmicutes species belonging to the dominant human colonic microbiota ('Ruminococcus bicirculans') reveals two chromosomes and a selective capacity to utilize plant glucans.</title>
        <authorList>
            <consortium name="NISC Comparative Sequencing Program"/>
            <person name="Wegmann U."/>
            <person name="Louis P."/>
            <person name="Goesmann A."/>
            <person name="Henrissat B."/>
            <person name="Duncan S.H."/>
            <person name="Flint H.J."/>
        </authorList>
    </citation>
    <scope>NUCLEOTIDE SEQUENCE</scope>
    <source>
        <strain evidence="2">NBRC 103408</strain>
    </source>
</reference>
<dbReference type="SUPFAM" id="SSF46955">
    <property type="entry name" value="Putative DNA-binding domain"/>
    <property type="match status" value="1"/>
</dbReference>
<dbReference type="RefSeq" id="WP_169560140.1">
    <property type="nucleotide sequence ID" value="NZ_BSNF01000012.1"/>
</dbReference>
<organism evidence="2 3">
    <name type="scientific">Sneathiella chinensis</name>
    <dbReference type="NCBI Taxonomy" id="349750"/>
    <lineage>
        <taxon>Bacteria</taxon>
        <taxon>Pseudomonadati</taxon>
        <taxon>Pseudomonadota</taxon>
        <taxon>Alphaproteobacteria</taxon>
        <taxon>Sneathiellales</taxon>
        <taxon>Sneathiellaceae</taxon>
        <taxon>Sneathiella</taxon>
    </lineage>
</organism>
<reference evidence="2" key="2">
    <citation type="submission" date="2023-01" db="EMBL/GenBank/DDBJ databases">
        <title>Draft genome sequence of Sneathiella chinensis strain NBRC 103408.</title>
        <authorList>
            <person name="Sun Q."/>
            <person name="Mori K."/>
        </authorList>
    </citation>
    <scope>NUCLEOTIDE SEQUENCE</scope>
    <source>
        <strain evidence="2">NBRC 103408</strain>
    </source>
</reference>
<sequence>MSINLLTAGEVSNILGVTTGTLAVWRATKRYDLPYVKSGRLVRYREQDVHAFILSRLNGEAS</sequence>
<name>A0ABQ5UBX0_9PROT</name>
<dbReference type="EMBL" id="BSNF01000012">
    <property type="protein sequence ID" value="GLQ08066.1"/>
    <property type="molecule type" value="Genomic_DNA"/>
</dbReference>
<evidence type="ECO:0000313" key="2">
    <source>
        <dbReference type="EMBL" id="GLQ08066.1"/>
    </source>
</evidence>
<protein>
    <recommendedName>
        <fullName evidence="1">Helix-turn-helix domain-containing protein</fullName>
    </recommendedName>
</protein>
<proteinExistence type="predicted"/>
<dbReference type="InterPro" id="IPR009061">
    <property type="entry name" value="DNA-bd_dom_put_sf"/>
</dbReference>
<evidence type="ECO:0000259" key="1">
    <source>
        <dbReference type="Pfam" id="PF12728"/>
    </source>
</evidence>
<feature type="domain" description="Helix-turn-helix" evidence="1">
    <location>
        <begin position="5"/>
        <end position="56"/>
    </location>
</feature>